<feature type="domain" description="Insecticide toxin TcdB middle/C-terminal" evidence="5">
    <location>
        <begin position="939"/>
        <end position="1065"/>
    </location>
</feature>
<dbReference type="PRINTS" id="PR01341">
    <property type="entry name" value="SALSPVBPROT"/>
</dbReference>
<dbReference type="NCBIfam" id="TIGR03696">
    <property type="entry name" value="Rhs_assc_core"/>
    <property type="match status" value="1"/>
</dbReference>
<feature type="compositionally biased region" description="Basic and acidic residues" evidence="4">
    <location>
        <begin position="1"/>
        <end position="13"/>
    </location>
</feature>
<dbReference type="InterPro" id="IPR050708">
    <property type="entry name" value="T6SS_VgrG/RHS"/>
</dbReference>
<evidence type="ECO:0000259" key="5">
    <source>
        <dbReference type="Pfam" id="PF12255"/>
    </source>
</evidence>
<gene>
    <name evidence="7" type="ORF">ACFFJ2_00940</name>
</gene>
<dbReference type="InterPro" id="IPR022044">
    <property type="entry name" value="TcdB_toxin_mid/C"/>
</dbReference>
<dbReference type="InterPro" id="IPR022385">
    <property type="entry name" value="Rhs_assc_core"/>
</dbReference>
<dbReference type="Pfam" id="PF12255">
    <property type="entry name" value="TcdB_toxin_midC"/>
    <property type="match status" value="1"/>
</dbReference>
<feature type="region of interest" description="Disordered" evidence="4">
    <location>
        <begin position="1"/>
        <end position="23"/>
    </location>
</feature>
<name>A0ABV6D2V9_9HYPH</name>
<evidence type="ECO:0000259" key="6">
    <source>
        <dbReference type="Pfam" id="PF12256"/>
    </source>
</evidence>
<keyword evidence="3" id="KW-0843">Virulence</keyword>
<evidence type="ECO:0000256" key="1">
    <source>
        <dbReference type="ARBA" id="ARBA00004613"/>
    </source>
</evidence>
<keyword evidence="2" id="KW-0964">Secreted</keyword>
<dbReference type="SUPFAM" id="SSF69318">
    <property type="entry name" value="Integrin alpha N-terminal domain"/>
    <property type="match status" value="1"/>
</dbReference>
<evidence type="ECO:0000256" key="2">
    <source>
        <dbReference type="ARBA" id="ARBA00022525"/>
    </source>
</evidence>
<dbReference type="Pfam" id="PF12256">
    <property type="entry name" value="TcdB_toxin_midN"/>
    <property type="match status" value="1"/>
</dbReference>
<dbReference type="RefSeq" id="WP_261518860.1">
    <property type="nucleotide sequence ID" value="NZ_JAODNW010000002.1"/>
</dbReference>
<reference evidence="7 8" key="1">
    <citation type="submission" date="2024-09" db="EMBL/GenBank/DDBJ databases">
        <authorList>
            <person name="Sun Q."/>
            <person name="Mori K."/>
        </authorList>
    </citation>
    <scope>NUCLEOTIDE SEQUENCE [LARGE SCALE GENOMIC DNA]</scope>
    <source>
        <strain evidence="7 8">CCM 8543</strain>
    </source>
</reference>
<dbReference type="InterPro" id="IPR022045">
    <property type="entry name" value="TcdB_toxin_mid/N"/>
</dbReference>
<dbReference type="Gene3D" id="2.180.10.10">
    <property type="entry name" value="RHS repeat-associated core"/>
    <property type="match status" value="1"/>
</dbReference>
<comment type="caution">
    <text evidence="7">The sequence shown here is derived from an EMBL/GenBank/DDBJ whole genome shotgun (WGS) entry which is preliminary data.</text>
</comment>
<evidence type="ECO:0000313" key="8">
    <source>
        <dbReference type="Proteomes" id="UP001589755"/>
    </source>
</evidence>
<protein>
    <submittedName>
        <fullName evidence="7">SpvB/TcaC N-terminal domain-containing protein</fullName>
    </submittedName>
</protein>
<dbReference type="EMBL" id="JBHLXD010000001">
    <property type="protein sequence ID" value="MFC0206962.1"/>
    <property type="molecule type" value="Genomic_DNA"/>
</dbReference>
<sequence>MRSDDGPESRDQSGVDPPKGLAGIIPERQTDLEQIEIPQLQLPKGGGALRGIDEKFAVNASNGTAFLTVRLPFTPNREAYTPKIDLSYSSGGGNGPFGMGWSLGLSSIQRKTDRGLPRYLAAPDEDVFVIVGAEDLVPELEEHAPGDWRPVEGVSDGYRVRRYRPRVAGDFARIERIAHAAHGEYWKVTDRTNTVTIYGRSPAARIADPQDPGRIFRWLPEFSYDNKGNWIAYSYKAENADNMPATAAEANRLNGTAPFTNAYPKRIAYGNHAPYHPDPARPFDPPPPADPAFHFEVVFDYGEHDPAIPGPAETPGLSWDYRADAFSSFRAGFEIRTARLCRRVLMFHHFPDEALGSGVLVRSLDITYTPATVNGFGQASATHLTALEQAGYIRRANGSYARKAVPPLGFDYQQAEWDMTVRVAGREDLVDAPIGLFPPYQFVDLYGEGIAGILTESGNAWIYKHNRGDRAGTGQLSFERGHILSARPNLSGLNASEVTIEDLDASGEKQLVVHGPQGGGYFALGPDEAWEGFRPFEQETNLDLRDPSIRRIDLAGDGKLGILIAEDEAFLWRASQGRRGFKAAERVLKALNEEQGPTVVFSESRQSVFLADMNGDGLADIVRIRSGEICYWPNMGFGRFGAKVAMSGAPVFDTPDRFDPTKLRLADISGTGEADLVYLGGDAVRAWLNQAGNGWSAPVVLDGIPPLGPAENLQVADLFGRGTACLAWSSSLPGQAPLRYVDLMGGRKPHLLTRYINNMGKETALEYRASTHFYLADKEAGTPWVTRMPFPVHVVARETITEHVTGARRSSTYTYHHGYWDPEEREFRGFGRVDRRDSEDYETWRLNAAGTNLEQSRELFQAPTLTRTWYHVGAWDRQERILTQFEDEYWQSAYRRAFPAAPPATTEPALPDGRIVAAPTIADAQFLDRLSAEERREVLRACKSLVLRQEVFGLDAPRMGASAAALQRQMIPYVVDTHTCHVQVLQPRGPNPHAVFAVAEDEALRMTYERRLDDPRIEHALNLEIDELGNVLRKANIAYGRAPARAAAAADVFAAEATDFSGLEEAAQLQGAFADALSRAEAVQTRTRILISRNRYTNDVDLPDAWRTRVPSSVETFEISGLFPADRLFTVGELAHVLDDPATLEVPFEGLSGGGVSRRLIEHQRTLYYDEAVSGPLPLHQQSSHGLIYQGQVGAFTPSLLAALYGARVADPAADLPPGGYVFADAMWWIPTGTARYRRPGETLAHVRQRFYRPVAYIDPFGSETQVRYHKDYFLFIEETTDAAGNRVRVEAHDFRLLSPLVIRDANDNLSAIVSDELALVKAQAFLGKDLDGDGVAEREVSDDLSGIPAESAAEAALVQAVATGSDSLAIEGAARQLLAHATMRFAYDLDAWRTRGEPAVAVTIVRERHHAADPNSPIHLTYQYTDGSGALAMTKTQAEPGMARQVVAGAAGAVSIVDTDTAAMAPPRLRWVGTGRLVLNNKGTPVRRYEPYFSVTPAYETLPELVATGVSAVMTYDAPGRLIRTDLPDGTFMRTEFDAWQTTAYDPGDTVLDSRWHGERVGRLIDAELLAQGRDPATEEDAARQAEIYANTPTTLLFDSLARPILSLEHAGFDAGGKALLFATTVVLDVEGNVREVIDARGNSPIAYRYDLAGRRLVQTAMDGGSRWMLPTVTGKPLIKWDQRGHTLLFAYDAMQRPLQERLRGGDGPLALDVIVMRAAYGEGVANDRQRGLRGKLFRRWDTGGMAEWTAYDGKDNPLETARRFAIDYRNVVDWSGDPFAPLEAETHVTRHSYDALNRVTETTGPDGSRIVRRYNPGNLLETVEATPAGGAMQQIVTDIAYDARGQRQAIGYGNGARTSYRYDPLNFRLTGLSTVKGNGALAQDLSYTHDCAGNLTHQEDRAIPAVFFANAKIAALNRYGYDPLYRLVSAQGREHAGQQANGDFGGSDNWNDGPYRVQHQPGDAMAWRAYSQSFLYDPVGNIRRLVHTAPGGGYTRTYAYEGATNRLVSTSIGARTYVYDHHPAHGFIRQMPHLAVMAFGFRDELVATARQSVAAGTPETTYYVYDHDGLRIRKVTDSAAGAGAQPARKEERLYLPGVEIYRSHAGATAGLERRTVSVTDERERVALIESRNGVNDGTPAEVTRYQLSNHLGSSVMELDALGQTLSHEEYHPYGTTAYQAMGAVLVVAVRRYRYSGMERDEESGLSHHNARYYCPWLARWTKPDPAALRDGINDYQYVSGNPIRLADPSGRDGWDRFLGGVKMVGGALETVAGGALVVAGVATSEFGVGVALIAAGGVVTAHGADVTVSGARTMWNGEQVDTLTSQGLQHAGMSRSAANLTDAGISIVGSLGASAITRAPTVAASVAGSADEAATAAPTVARAVTGGADEAASSVTLAFKPGLPTGHNMVGVTTEGTTTWSHLVVGSLDEVSGGMSRVASPGTNATVVASRGGPASGYLTVTVPVTQAQAQAARAFTVAAEAGGGNAGLYSYLGNNCTTYATSVLREAGVVAPSLSTPSTAFAVTALQSPQVVTPIAQASAGLAAVTAVGSQVTSEPEVSISIEPPVSEAPILFSEEPAASYSSQPEQTYATDESEYGVCVAEGYYDTEEQVCYAH</sequence>
<evidence type="ECO:0000313" key="7">
    <source>
        <dbReference type="EMBL" id="MFC0206962.1"/>
    </source>
</evidence>
<dbReference type="Proteomes" id="UP001589755">
    <property type="component" value="Unassembled WGS sequence"/>
</dbReference>
<dbReference type="Pfam" id="PF03534">
    <property type="entry name" value="SpvB"/>
    <property type="match status" value="1"/>
</dbReference>
<evidence type="ECO:0000256" key="3">
    <source>
        <dbReference type="ARBA" id="ARBA00023026"/>
    </source>
</evidence>
<accession>A0ABV6D2V9</accession>
<comment type="subcellular location">
    <subcellularLocation>
        <location evidence="1">Secreted</location>
    </subcellularLocation>
</comment>
<evidence type="ECO:0000256" key="4">
    <source>
        <dbReference type="SAM" id="MobiDB-lite"/>
    </source>
</evidence>
<proteinExistence type="predicted"/>
<keyword evidence="8" id="KW-1185">Reference proteome</keyword>
<feature type="domain" description="Insecticide toxin TcdB middle/N-terminal" evidence="6">
    <location>
        <begin position="712"/>
        <end position="839"/>
    </location>
</feature>
<organism evidence="7 8">
    <name type="scientific">Chelativorans intermedius</name>
    <dbReference type="NCBI Taxonomy" id="515947"/>
    <lineage>
        <taxon>Bacteria</taxon>
        <taxon>Pseudomonadati</taxon>
        <taxon>Pseudomonadota</taxon>
        <taxon>Alphaproteobacteria</taxon>
        <taxon>Hyphomicrobiales</taxon>
        <taxon>Phyllobacteriaceae</taxon>
        <taxon>Chelativorans</taxon>
    </lineage>
</organism>
<dbReference type="InterPro" id="IPR003284">
    <property type="entry name" value="Sal_SpvB"/>
</dbReference>
<dbReference type="PANTHER" id="PTHR32305">
    <property type="match status" value="1"/>
</dbReference>
<dbReference type="InterPro" id="IPR028994">
    <property type="entry name" value="Integrin_alpha_N"/>
</dbReference>
<dbReference type="PANTHER" id="PTHR32305:SF15">
    <property type="entry name" value="PROTEIN RHSA-RELATED"/>
    <property type="match status" value="1"/>
</dbReference>